<gene>
    <name evidence="2" type="ORF">H5P28_17460</name>
</gene>
<evidence type="ECO:0008006" key="4">
    <source>
        <dbReference type="Google" id="ProtNLM"/>
    </source>
</evidence>
<evidence type="ECO:0000313" key="3">
    <source>
        <dbReference type="Proteomes" id="UP000546464"/>
    </source>
</evidence>
<name>A0A842HJA7_9BACT</name>
<keyword evidence="1" id="KW-0732">Signal</keyword>
<reference evidence="2 3" key="1">
    <citation type="submission" date="2020-07" db="EMBL/GenBank/DDBJ databases">
        <authorList>
            <person name="Feng X."/>
        </authorList>
    </citation>
    <scope>NUCLEOTIDE SEQUENCE [LARGE SCALE GENOMIC DNA]</scope>
    <source>
        <strain evidence="2 3">JCM31066</strain>
    </source>
</reference>
<feature type="chain" id="PRO_5032958723" description="Lipoprotein" evidence="1">
    <location>
        <begin position="22"/>
        <end position="530"/>
    </location>
</feature>
<keyword evidence="3" id="KW-1185">Reference proteome</keyword>
<organism evidence="2 3">
    <name type="scientific">Ruficoccus amylovorans</name>
    <dbReference type="NCBI Taxonomy" id="1804625"/>
    <lineage>
        <taxon>Bacteria</taxon>
        <taxon>Pseudomonadati</taxon>
        <taxon>Verrucomicrobiota</taxon>
        <taxon>Opitutia</taxon>
        <taxon>Puniceicoccales</taxon>
        <taxon>Cerasicoccaceae</taxon>
        <taxon>Ruficoccus</taxon>
    </lineage>
</organism>
<dbReference type="Proteomes" id="UP000546464">
    <property type="component" value="Unassembled WGS sequence"/>
</dbReference>
<evidence type="ECO:0000256" key="1">
    <source>
        <dbReference type="SAM" id="SignalP"/>
    </source>
</evidence>
<protein>
    <recommendedName>
        <fullName evidence="4">Lipoprotein</fullName>
    </recommendedName>
</protein>
<dbReference type="EMBL" id="JACHVB010000060">
    <property type="protein sequence ID" value="MBC2596058.1"/>
    <property type="molecule type" value="Genomic_DNA"/>
</dbReference>
<proteinExistence type="predicted"/>
<comment type="caution">
    <text evidence="2">The sequence shown here is derived from an EMBL/GenBank/DDBJ whole genome shotgun (WGS) entry which is preliminary data.</text>
</comment>
<accession>A0A842HJA7</accession>
<dbReference type="AlphaFoldDB" id="A0A842HJA7"/>
<dbReference type="PROSITE" id="PS51257">
    <property type="entry name" value="PROKAR_LIPOPROTEIN"/>
    <property type="match status" value="1"/>
</dbReference>
<evidence type="ECO:0000313" key="2">
    <source>
        <dbReference type="EMBL" id="MBC2596058.1"/>
    </source>
</evidence>
<dbReference type="RefSeq" id="WP_185676974.1">
    <property type="nucleotide sequence ID" value="NZ_JACHVB010000060.1"/>
</dbReference>
<feature type="signal peptide" evidence="1">
    <location>
        <begin position="1"/>
        <end position="21"/>
    </location>
</feature>
<sequence length="530" mass="56180">MKTVLSGLSLLAVLLSLSACAPKEEPEKADTDSFPLVPKESRSPAFEAVGKDLDLGGNFFYFKDFGTAFQELGGQLNAFMGGMAAHSPTDMGMMMAAMFPYDQAVEILGISELSAIGASSYSEGTTFRNKSVVYLPGGAKGLFALFGEQPHAFDALALAPADADIFVTQDIRGRVIAQVVRDGAEAFMPGNGDQAAASILGKPVSPASTLTIGDALDKSDTVVTTVVRFGEMSEMALPMAEESISVPQTEFFVQLKGMSWLVSEGVIPIEMNVSEGTMTRTEEGDLVIYQDEASAPTGLPLPTVVVILDTATGDLTIASSRAFFDECRSGKARLADTPAYQAAVKGLPTEGNGLTFVSQEAFQTFIALRDNIVEQFPQAAGVLGLYEFVFPVLSLDKAEAGAAAVTVIRPDSIFSDARWPTVSAGFGDSSTLMASTGVFAAMAIPAFNKVRETSREKTITNNLRQVGAAGQLYLLEEGATEVAYPTLVEKQYVMPLEPVNGESYEDLVIEADGGTLEVITDSGETVEYAY</sequence>